<reference evidence="2" key="1">
    <citation type="submission" date="2024-01" db="EMBL/GenBank/DDBJ databases">
        <authorList>
            <person name="Webb A."/>
        </authorList>
    </citation>
    <scope>NUCLEOTIDE SEQUENCE</scope>
    <source>
        <strain evidence="2">Pm1</strain>
    </source>
</reference>
<sequence length="84" mass="8907">MLADSQAAVGDGERVRSSASSVEKRDVADTMTATPATSGGVTLKKFKFSGISIKSCNSTTQNCQVTTQKPAIFFRRLDKGSNDC</sequence>
<accession>A0AAV1UVZ3</accession>
<evidence type="ECO:0000256" key="1">
    <source>
        <dbReference type="SAM" id="MobiDB-lite"/>
    </source>
</evidence>
<gene>
    <name evidence="2" type="ORF">PM001_LOCUS23322</name>
</gene>
<comment type="caution">
    <text evidence="2">The sequence shown here is derived from an EMBL/GenBank/DDBJ whole genome shotgun (WGS) entry which is preliminary data.</text>
</comment>
<evidence type="ECO:0000313" key="3">
    <source>
        <dbReference type="Proteomes" id="UP001162060"/>
    </source>
</evidence>
<dbReference type="EMBL" id="CAKLBY020000229">
    <property type="protein sequence ID" value="CAK7938172.1"/>
    <property type="molecule type" value="Genomic_DNA"/>
</dbReference>
<dbReference type="AlphaFoldDB" id="A0AAV1UVZ3"/>
<protein>
    <submittedName>
        <fullName evidence="2">Uncharacterized protein</fullName>
    </submittedName>
</protein>
<dbReference type="Proteomes" id="UP001162060">
    <property type="component" value="Unassembled WGS sequence"/>
</dbReference>
<evidence type="ECO:0000313" key="2">
    <source>
        <dbReference type="EMBL" id="CAK7938172.1"/>
    </source>
</evidence>
<feature type="compositionally biased region" description="Basic and acidic residues" evidence="1">
    <location>
        <begin position="11"/>
        <end position="28"/>
    </location>
</feature>
<feature type="region of interest" description="Disordered" evidence="1">
    <location>
        <begin position="1"/>
        <end position="36"/>
    </location>
</feature>
<name>A0AAV1UVZ3_9STRA</name>
<proteinExistence type="predicted"/>
<organism evidence="2 3">
    <name type="scientific">Peronospora matthiolae</name>
    <dbReference type="NCBI Taxonomy" id="2874970"/>
    <lineage>
        <taxon>Eukaryota</taxon>
        <taxon>Sar</taxon>
        <taxon>Stramenopiles</taxon>
        <taxon>Oomycota</taxon>
        <taxon>Peronosporomycetes</taxon>
        <taxon>Peronosporales</taxon>
        <taxon>Peronosporaceae</taxon>
        <taxon>Peronospora</taxon>
    </lineage>
</organism>